<feature type="compositionally biased region" description="Polar residues" evidence="1">
    <location>
        <begin position="2553"/>
        <end position="2566"/>
    </location>
</feature>
<dbReference type="InterPro" id="IPR019415">
    <property type="entry name" value="FMP27_SW_RBG"/>
</dbReference>
<dbReference type="Proteomes" id="UP000053477">
    <property type="component" value="Unassembled WGS sequence"/>
</dbReference>
<dbReference type="Pfam" id="PF10344">
    <property type="entry name" value="Hobbit"/>
    <property type="match status" value="2"/>
</dbReference>
<sequence>MAKLSVDFKSFAKAALSPVRFFAGIPLSDWKWSSWLVVAVQVTVISLIFRAWIGPWMLRAVLRRVRVRSVSPRSVRGIRIRTKRMTIRLDRLGLSYHKPSLETARRISIQVQGLNIELHEIKREEVSPDRSQTRQQQLRRFRRRPTLSDFSPSPLWHNFWALYSYTYEIVEPYVRPLVRTFFVTSTRVIIRCLPTLTHIIDLELERVLISMPGLPESHLTIRSATLSTTVSFSGLESVLNVNVQEPQMVRVNRRFLGMGHFRTRFGGSVRRVWDRAWGRTQGAAVFELKVGRITAYADESKWLYPQAARFQDTESNSQISASRFDFVTSSLHDDVTCFNIPDTTTFVSSFKFGPKQGILEKQSVEISLSVSRVYVALDALFKLRQVLKSANGQSVGHVSRRQDSSSISSPISPTSAEPIFVPDVPKDKLRKRLKSNSVVDFMKSCNFNVKNIMIQFRPWYEEVNSGQLYTAYARDLKIMLSISDPSSNELHLKHLGRTPRDELGPVYSMLLSIREITVQRNEDVHDQTFLRVISIGRVGVECLASQWPNHILSSSRKTQGEPNDSLLVVDLDVSAPQFCERLDVLASMLNFRMPKQSSEPSNPRRVLNFVPRIVFGLSVRDIAACLIPVGKTSSSIIVSSTQATFSFSSFFKSLPLGRPNFPESCSCGYIPTEFMGEGHAVLGPAFMTYLSHRFDLEESDRVSRYVESPSTFGEPLVSLGTLELQINGRVLGGVFGDMGSVSLDLCSAMLDASLISDAVSIELWQPTAVAGLADLLQFFSSLNPKRESGENDGSQQTMDPGTSISFYFALGHLGVVVTSKDLNPEEDLGISRGIALQTGFSAHFCSFRGRGHYARLRNQQTHARARQRLSLTEDLTTEAIAQANGQSADAGRFTLVRVKTWDTTVRTAVATEYATDHDYHDVKGSDELRTTEFIWIDNLQLDVMTKREKRPDGTERDRTQLQLHVPYLESRLRLVHIYSTLLASVTLQSLINIQRPRPSSGKYDIEKNVVFKASVDTIQALVYFPLQEQLCIRVNKLSSRVSNKEPIALAWGMLFLWIPSRKLLGTWEEIGRLRSWKVTCSAPDNQPMLIDVEGDGASIRIPYNSIFADLILDISVAFKACKHLHHVVSSKKYHPLAVPGPEDAKLVPDVSLKVSCITVEAADDTLEAKLGLSWRCGLEAAKTRQERDEAFEAKVSAIYSAENTSSTTMGPDTRFSAQHSVSVEEARERLLQVHSISWVSLHQEYKEAQRRKEDKARRRIRGDHSLFSGVDVPPLVNVLLPSRAPPLARITLNDVVLSISRPQFEGRGLADYLFDLGKGLPRNTLFTLLVPMHLKLATSSAQVTLRDYPLPLLNIPREKKIVALVIETDVVIAEEMGTLSSTLWKECLIVPAGFGSPGAPSFSFGVPKTSMPVKSYANPSILVKSRGVTEFCWGVSYGPALQDVMRVMDTLTTPPPDPSPVLGFWDKMRLVLHWKVRVTFDNQVHLNLKGSRDPHSIHGDGAGFAFCWNGNTEMLINYENSGDELLQLTSDTMLIVIPDFSLRSENEDFDDDVQEEDFAHDHRKRYKKICANFTSGIRWGIGFILERSCDEVCPVCNGAFLCRHFTFRPHYDVQLEPKDPAPREKSLDDSFNGFRSDFIHLSTSLTSRTGADSSHKVGPSSFYLTPRTFSHFWSWWDLFDRFLSLPIRQGSQFPNARPPSRKFGQHLATIKYRISVPQLFISHLYVDDTLESWQDGVTNFIGIKALVDLFEADMHQREQEAIVPGTNKKIRHKPFYAAEVKLIGLHLRAVRATFFDPLKQDVAVEMAAGEGDGSFSNDSCINDDPPQNWVDLCDFVELDCAPNDSNPSLSMLPIASCPRFSYFRRASGQAQGGDLRGVASEQSRFGDENTHVCLLGKEPSLHQIQSDLVSARIATLKSDLARVHGIHLPDNATSIDNHDSVDRLSSDIIKKIRQLEQYATQLRDTDDQDRPKFEPSASFSTYLLPSDIDCPADWTEFDNVYQFHQLNIFLANTTRNILMRYYHCSRSRRGFEYHIATRAVRFIRDQANSLIPPVDEVKDKKQRRTTNSAQVAAQALKKMLVGDDEVTFRTNGTDEAKPFDPLEGWSDGVAVRKGHFCLLLKPQIVLSCDASKDAVVVLAALQATMQSFAILDTANADDPVSGRIMTRTHAVLTGLQSFAPSPKCNITSDGVPLEVLVDLRADSEDFDRLVPQTNAVFRYDKFNRLRLRSNLTSIIANPIHKANDHLQHQMDLIDIQVPRFSVTAGSRNFQAISTIITKLLLFSDAMHKQRSSAVETLLFKYDFTNLLSAASVVEGFQARLRRAVEREQMLGNYHSYEDEPTQIDVLRTKAHVLLLSNELGLIFDAIKLAQDKADEKHADQKSALKLHAASTEISWGMVDDLDLLVKLAVRGIDFSWLSRQDGSTVNKLHISDLQAFDGSRDAEWPEIISKYKDPSNHPLVKRGIFAEANWTVLAPVGGIVIFENFLLQLHPMRLQLESRVGKIIMEYVFPGRRERKKAVRQSSDLQDQPETPPASARSNNHLFHNALVTHSDPSMLQRSSAESPRTPSGRYSIEERRPTLSTNSSKRLVAARSFSDLRQATRQTISRQNSMKIPDEVSPYLLVDKPTSSLFDFNGSSTSRTVPQFELTPAQKAQDDAAEMKTRAAQNTFVLVKISSMHLLLSFRKDGSFFCRDARIRTRELVIRNQTWSFEELANQFIPSDPTWRGWMKIALHQPLVPVLPVARELLSKTKWMKGRRKTEKLEENELIIPNSSAASSSVRIQSPPKVNIFRHLKKSSADSKESIPKDANKTLRPPS</sequence>
<protein>
    <recommendedName>
        <fullName evidence="8">Golgi-body localization protein domain-containing protein</fullName>
    </recommendedName>
</protein>
<name>A0A0H2S2G0_9AGAM</name>
<dbReference type="InterPro" id="IPR019441">
    <property type="entry name" value="FMP27/BLTP2/Hobbit_GFWDK_RBG"/>
</dbReference>
<feature type="transmembrane region" description="Helical" evidence="2">
    <location>
        <begin position="32"/>
        <end position="53"/>
    </location>
</feature>
<dbReference type="InParanoid" id="A0A0H2S2G0"/>
<dbReference type="InterPro" id="IPR045167">
    <property type="entry name" value="Hobbit"/>
</dbReference>
<evidence type="ECO:0000259" key="3">
    <source>
        <dbReference type="SMART" id="SM01214"/>
    </source>
</evidence>
<dbReference type="PANTHER" id="PTHR15678:SF6">
    <property type="entry name" value="BRIDGE-LIKE LIPID TRANSFER PROTEIN FAMILY MEMBER 2"/>
    <property type="match status" value="1"/>
</dbReference>
<feature type="compositionally biased region" description="Basic and acidic residues" evidence="1">
    <location>
        <begin position="2796"/>
        <end position="2810"/>
    </location>
</feature>
<evidence type="ECO:0000259" key="5">
    <source>
        <dbReference type="SMART" id="SM01216"/>
    </source>
</evidence>
<dbReference type="InterPro" id="IPR019449">
    <property type="entry name" value="FMP27_WPPW_RBG"/>
</dbReference>
<evidence type="ECO:0000256" key="2">
    <source>
        <dbReference type="SAM" id="Phobius"/>
    </source>
</evidence>
<keyword evidence="2" id="KW-1133">Transmembrane helix</keyword>
<feature type="domain" description="FMP27 SW motif-containing RBG unit" evidence="4">
    <location>
        <begin position="1225"/>
        <end position="1329"/>
    </location>
</feature>
<dbReference type="OrthoDB" id="1562405at2759"/>
<keyword evidence="2" id="KW-0472">Membrane</keyword>
<proteinExistence type="predicted"/>
<feature type="domain" description="FMP27/BLTP2/Hobbit GFWDK motif-containing RBG unit" evidence="3">
    <location>
        <begin position="1347"/>
        <end position="1497"/>
    </location>
</feature>
<dbReference type="PANTHER" id="PTHR15678">
    <property type="entry name" value="ANTIGEN MLAA-22-RELATED"/>
    <property type="match status" value="1"/>
</dbReference>
<gene>
    <name evidence="6" type="ORF">SCHPADRAFT_900037</name>
</gene>
<dbReference type="SMART" id="SM01215">
    <property type="entry name" value="Fmp27_SW"/>
    <property type="match status" value="1"/>
</dbReference>
<feature type="compositionally biased region" description="Low complexity" evidence="1">
    <location>
        <begin position="404"/>
        <end position="413"/>
    </location>
</feature>
<evidence type="ECO:0000259" key="4">
    <source>
        <dbReference type="SMART" id="SM01215"/>
    </source>
</evidence>
<feature type="region of interest" description="Disordered" evidence="1">
    <location>
        <begin position="2794"/>
        <end position="2816"/>
    </location>
</feature>
<feature type="domain" description="FMP27 WPPW motif-containing RBG unit" evidence="5">
    <location>
        <begin position="1742"/>
        <end position="2196"/>
    </location>
</feature>
<accession>A0A0H2S2G0</accession>
<feature type="region of interest" description="Disordered" evidence="1">
    <location>
        <begin position="2553"/>
        <end position="2587"/>
    </location>
</feature>
<feature type="compositionally biased region" description="Polar residues" evidence="1">
    <location>
        <begin position="2520"/>
        <end position="2529"/>
    </location>
</feature>
<keyword evidence="2" id="KW-0812">Transmembrane</keyword>
<keyword evidence="7" id="KW-1185">Reference proteome</keyword>
<reference evidence="6 7" key="1">
    <citation type="submission" date="2015-04" db="EMBL/GenBank/DDBJ databases">
        <title>Complete genome sequence of Schizopora paradoxa KUC8140, a cosmopolitan wood degrader in East Asia.</title>
        <authorList>
            <consortium name="DOE Joint Genome Institute"/>
            <person name="Min B."/>
            <person name="Park H."/>
            <person name="Jang Y."/>
            <person name="Kim J.-J."/>
            <person name="Kim K.H."/>
            <person name="Pangilinan J."/>
            <person name="Lipzen A."/>
            <person name="Riley R."/>
            <person name="Grigoriev I.V."/>
            <person name="Spatafora J.W."/>
            <person name="Choi I.-G."/>
        </authorList>
    </citation>
    <scope>NUCLEOTIDE SEQUENCE [LARGE SCALE GENOMIC DNA]</scope>
    <source>
        <strain evidence="6 7">KUC8140</strain>
    </source>
</reference>
<organism evidence="6 7">
    <name type="scientific">Schizopora paradoxa</name>
    <dbReference type="NCBI Taxonomy" id="27342"/>
    <lineage>
        <taxon>Eukaryota</taxon>
        <taxon>Fungi</taxon>
        <taxon>Dikarya</taxon>
        <taxon>Basidiomycota</taxon>
        <taxon>Agaricomycotina</taxon>
        <taxon>Agaricomycetes</taxon>
        <taxon>Hymenochaetales</taxon>
        <taxon>Schizoporaceae</taxon>
        <taxon>Schizopora</taxon>
    </lineage>
</organism>
<dbReference type="SMART" id="SM01214">
    <property type="entry name" value="Fmp27_GFWDK"/>
    <property type="match status" value="1"/>
</dbReference>
<evidence type="ECO:0000313" key="7">
    <source>
        <dbReference type="Proteomes" id="UP000053477"/>
    </source>
</evidence>
<dbReference type="FunCoup" id="A0A0H2S2G0">
    <property type="interactions" value="197"/>
</dbReference>
<feature type="region of interest" description="Disordered" evidence="1">
    <location>
        <begin position="2518"/>
        <end position="2538"/>
    </location>
</feature>
<evidence type="ECO:0000313" key="6">
    <source>
        <dbReference type="EMBL" id="KLO18042.1"/>
    </source>
</evidence>
<dbReference type="SMART" id="SM01216">
    <property type="entry name" value="Fmp27_WPPW"/>
    <property type="match status" value="1"/>
</dbReference>
<dbReference type="STRING" id="27342.A0A0H2S2G0"/>
<evidence type="ECO:0000256" key="1">
    <source>
        <dbReference type="SAM" id="MobiDB-lite"/>
    </source>
</evidence>
<dbReference type="EMBL" id="KQ085898">
    <property type="protein sequence ID" value="KLO18042.1"/>
    <property type="molecule type" value="Genomic_DNA"/>
</dbReference>
<feature type="region of interest" description="Disordered" evidence="1">
    <location>
        <begin position="394"/>
        <end position="413"/>
    </location>
</feature>
<evidence type="ECO:0008006" key="8">
    <source>
        <dbReference type="Google" id="ProtNLM"/>
    </source>
</evidence>